<dbReference type="SUPFAM" id="SSF55044">
    <property type="entry name" value="TRADD, N-terminal domain"/>
    <property type="match status" value="1"/>
</dbReference>
<organism evidence="9 10">
    <name type="scientific">Leptobrachium leishanense</name>
    <name type="common">Leishan spiny toad</name>
    <dbReference type="NCBI Taxonomy" id="445787"/>
    <lineage>
        <taxon>Eukaryota</taxon>
        <taxon>Metazoa</taxon>
        <taxon>Chordata</taxon>
        <taxon>Craniata</taxon>
        <taxon>Vertebrata</taxon>
        <taxon>Euteleostomi</taxon>
        <taxon>Amphibia</taxon>
        <taxon>Batrachia</taxon>
        <taxon>Anura</taxon>
        <taxon>Pelobatoidea</taxon>
        <taxon>Megophryidae</taxon>
        <taxon>Leptobrachium</taxon>
    </lineage>
</organism>
<dbReference type="PANTHER" id="PTHR14913:SF0">
    <property type="entry name" value="TUMOR NECROSIS FACTOR RECEPTOR TYPE 1-ASSOCIATED DEATH DOMAIN PROTEIN"/>
    <property type="match status" value="1"/>
</dbReference>
<dbReference type="SUPFAM" id="SSF47986">
    <property type="entry name" value="DEATH domain"/>
    <property type="match status" value="1"/>
</dbReference>
<dbReference type="GO" id="GO:0043123">
    <property type="term" value="P:positive regulation of canonical NF-kappaB signal transduction"/>
    <property type="evidence" value="ECO:0007669"/>
    <property type="project" value="InterPro"/>
</dbReference>
<gene>
    <name evidence="9" type="primary">TRADD</name>
</gene>
<name>A0A8C5PXL0_9ANUR</name>
<evidence type="ECO:0000256" key="1">
    <source>
        <dbReference type="ARBA" id="ARBA00004123"/>
    </source>
</evidence>
<reference evidence="9" key="2">
    <citation type="submission" date="2025-09" db="UniProtKB">
        <authorList>
            <consortium name="Ensembl"/>
        </authorList>
    </citation>
    <scope>IDENTIFICATION</scope>
</reference>
<dbReference type="Ensembl" id="ENSLLET00000030299.1">
    <property type="protein sequence ID" value="ENSLLEP00000029168.1"/>
    <property type="gene ID" value="ENSLLEG00000018513.1"/>
</dbReference>
<keyword evidence="5" id="KW-0053">Apoptosis</keyword>
<accession>A0A8C5PXL0</accession>
<dbReference type="GO" id="GO:0005634">
    <property type="term" value="C:nucleus"/>
    <property type="evidence" value="ECO:0007669"/>
    <property type="project" value="UniProtKB-SubCell"/>
</dbReference>
<dbReference type="Proteomes" id="UP000694569">
    <property type="component" value="Unplaced"/>
</dbReference>
<dbReference type="AlphaFoldDB" id="A0A8C5PXL0"/>
<proteinExistence type="predicted"/>
<dbReference type="GO" id="GO:0097191">
    <property type="term" value="P:extrinsic apoptotic signaling pathway"/>
    <property type="evidence" value="ECO:0007669"/>
    <property type="project" value="TreeGrafter"/>
</dbReference>
<reference evidence="9" key="1">
    <citation type="submission" date="2025-08" db="UniProtKB">
        <authorList>
            <consortium name="Ensembl"/>
        </authorList>
    </citation>
    <scope>IDENTIFICATION</scope>
</reference>
<evidence type="ECO:0000313" key="10">
    <source>
        <dbReference type="Proteomes" id="UP000694569"/>
    </source>
</evidence>
<keyword evidence="10" id="KW-1185">Reference proteome</keyword>
<evidence type="ECO:0000256" key="4">
    <source>
        <dbReference type="ARBA" id="ARBA00022490"/>
    </source>
</evidence>
<keyword evidence="6" id="KW-0206">Cytoskeleton</keyword>
<evidence type="ECO:0000256" key="2">
    <source>
        <dbReference type="ARBA" id="ARBA00004245"/>
    </source>
</evidence>
<dbReference type="OrthoDB" id="9903238at2759"/>
<dbReference type="GeneTree" id="ENSGT00390000002016"/>
<evidence type="ECO:0000256" key="3">
    <source>
        <dbReference type="ARBA" id="ARBA00015474"/>
    </source>
</evidence>
<dbReference type="Pfam" id="PF09034">
    <property type="entry name" value="TRADD_N"/>
    <property type="match status" value="1"/>
</dbReference>
<comment type="subcellular location">
    <subcellularLocation>
        <location evidence="2">Cytoplasm</location>
        <location evidence="2">Cytoskeleton</location>
    </subcellularLocation>
    <subcellularLocation>
        <location evidence="1">Nucleus</location>
    </subcellularLocation>
</comment>
<dbReference type="InterPro" id="IPR000488">
    <property type="entry name" value="Death_dom"/>
</dbReference>
<dbReference type="SMART" id="SM00005">
    <property type="entry name" value="DEATH"/>
    <property type="match status" value="1"/>
</dbReference>
<keyword evidence="4" id="KW-0963">Cytoplasm</keyword>
<protein>
    <recommendedName>
        <fullName evidence="3">Tumor necrosis factor receptor type 1-associated DEATH domain protein</fullName>
    </recommendedName>
</protein>
<evidence type="ECO:0000256" key="5">
    <source>
        <dbReference type="ARBA" id="ARBA00022703"/>
    </source>
</evidence>
<dbReference type="InterPro" id="IPR036729">
    <property type="entry name" value="TRADD_N_sf"/>
</dbReference>
<evidence type="ECO:0000256" key="7">
    <source>
        <dbReference type="ARBA" id="ARBA00023242"/>
    </source>
</evidence>
<sequence length="303" mass="34195">MAGLPADWIGSAYLFFQSRLIDLAELFKNQKQLVYRVFSSSISESSDGCRGSIDILKIHSSETNLILYLKFCGRETCRRFLQDYKEGRVRQRIQNKLQNGLLNASVQMTMQLKVDSVTLDEILDKEEACLEHIGSMKPSYQKDDELVELDRLFTNMTLGPSASPSTISNTENSTLTSLSHTLHSTGSLPSETSTFQFQDQEYVDQPLTREHQLRFAKLVGNKWKKVGRTLSKTCRALKDPAIDNLAYDYGKDGLYEQAYQLLQQFIMGEGKKATIKRLVDALVDNELTSVAEALLTENPNGLD</sequence>
<feature type="domain" description="Death" evidence="8">
    <location>
        <begin position="219"/>
        <end position="298"/>
    </location>
</feature>
<dbReference type="Pfam" id="PF00531">
    <property type="entry name" value="Death"/>
    <property type="match status" value="1"/>
</dbReference>
<evidence type="ECO:0000259" key="8">
    <source>
        <dbReference type="PROSITE" id="PS50017"/>
    </source>
</evidence>
<dbReference type="InterPro" id="IPR011029">
    <property type="entry name" value="DEATH-like_dom_sf"/>
</dbReference>
<dbReference type="Gene3D" id="1.10.533.10">
    <property type="entry name" value="Death Domain, Fas"/>
    <property type="match status" value="1"/>
</dbReference>
<evidence type="ECO:0000256" key="6">
    <source>
        <dbReference type="ARBA" id="ARBA00023212"/>
    </source>
</evidence>
<dbReference type="GO" id="GO:0002947">
    <property type="term" value="C:tumor necrosis factor receptor superfamily complex"/>
    <property type="evidence" value="ECO:0007669"/>
    <property type="project" value="TreeGrafter"/>
</dbReference>
<evidence type="ECO:0000313" key="9">
    <source>
        <dbReference type="Ensembl" id="ENSLLEP00000029168.1"/>
    </source>
</evidence>
<dbReference type="Gene3D" id="3.30.70.680">
    <property type="entry name" value="TRADD, N-terminal domain"/>
    <property type="match status" value="1"/>
</dbReference>
<dbReference type="PANTHER" id="PTHR14913">
    <property type="entry name" value="TUMOR NECROSIS FACTOR RECEPTOR TYPE 1-ASSOCIATED DEATH DOMAIN PROTEIN"/>
    <property type="match status" value="1"/>
</dbReference>
<dbReference type="GO" id="GO:0005856">
    <property type="term" value="C:cytoskeleton"/>
    <property type="evidence" value="ECO:0007669"/>
    <property type="project" value="UniProtKB-SubCell"/>
</dbReference>
<dbReference type="PROSITE" id="PS50017">
    <property type="entry name" value="DEATH_DOMAIN"/>
    <property type="match status" value="1"/>
</dbReference>
<dbReference type="InterPro" id="IPR035712">
    <property type="entry name" value="TRADD"/>
</dbReference>
<dbReference type="GO" id="GO:0005068">
    <property type="term" value="F:transmembrane receptor protein tyrosine kinase adaptor activity"/>
    <property type="evidence" value="ECO:0007669"/>
    <property type="project" value="TreeGrafter"/>
</dbReference>
<dbReference type="InterPro" id="IPR009095">
    <property type="entry name" value="TRADD_N"/>
</dbReference>
<keyword evidence="7" id="KW-0539">Nucleus</keyword>